<dbReference type="InterPro" id="IPR001816">
    <property type="entry name" value="Transl_elong_EFTs/EF1B"/>
</dbReference>
<comment type="similarity">
    <text evidence="1 4">Belongs to the EF-Ts family.</text>
</comment>
<name>A0AAV9IYP0_CYACA</name>
<dbReference type="GO" id="GO:0003746">
    <property type="term" value="F:translation elongation factor activity"/>
    <property type="evidence" value="ECO:0007669"/>
    <property type="project" value="UniProtKB-UniRule"/>
</dbReference>
<dbReference type="EMBL" id="JANCYW010000011">
    <property type="protein sequence ID" value="KAK4537214.1"/>
    <property type="molecule type" value="Genomic_DNA"/>
</dbReference>
<dbReference type="Pfam" id="PF00889">
    <property type="entry name" value="EF_TS"/>
    <property type="match status" value="1"/>
</dbReference>
<sequence>MTAAAARVAVALVKQLRDATGAPVLECKRALEAVDSQLDAAVELLRARGAHVAARKANRSAQKALVALRLSDDGRVGGMLQLCSESDFVHGHDRVRQVAERGLQLLIEKHVRDNEQLLERLEPELHQAMGAVNEKVTVARSAVLEAPNAGTGRVYAYLHNNAQVGVLLALSGASPSGRNIAMHIAAMNPPFLSADRVDAAVLEREQRVAEARAIQATPDPRRQQQIARGMLRSFTEEHCLLEQTLVTEGAADAASGQRPRTVEEALGKEVQVVEFVRFGPLEE</sequence>
<dbReference type="Gene3D" id="3.30.479.20">
    <property type="entry name" value="Elongation factor Ts, dimerisation domain"/>
    <property type="match status" value="2"/>
</dbReference>
<evidence type="ECO:0000256" key="2">
    <source>
        <dbReference type="ARBA" id="ARBA00022768"/>
    </source>
</evidence>
<evidence type="ECO:0000313" key="6">
    <source>
        <dbReference type="EMBL" id="KAK4537214.1"/>
    </source>
</evidence>
<dbReference type="NCBIfam" id="TIGR00116">
    <property type="entry name" value="tsf"/>
    <property type="match status" value="1"/>
</dbReference>
<proteinExistence type="inferred from homology"/>
<reference evidence="6 7" key="1">
    <citation type="submission" date="2022-07" db="EMBL/GenBank/DDBJ databases">
        <title>Genome-wide signatures of adaptation to extreme environments.</title>
        <authorList>
            <person name="Cho C.H."/>
            <person name="Yoon H.S."/>
        </authorList>
    </citation>
    <scope>NUCLEOTIDE SEQUENCE [LARGE SCALE GENOMIC DNA]</scope>
    <source>
        <strain evidence="6 7">DBV 063 E5</strain>
    </source>
</reference>
<dbReference type="AlphaFoldDB" id="A0AAV9IYP0"/>
<dbReference type="InterPro" id="IPR009060">
    <property type="entry name" value="UBA-like_sf"/>
</dbReference>
<accession>A0AAV9IYP0</accession>
<keyword evidence="7" id="KW-1185">Reference proteome</keyword>
<comment type="caution">
    <text evidence="6">The sequence shown here is derived from an EMBL/GenBank/DDBJ whole genome shotgun (WGS) entry which is preliminary data.</text>
</comment>
<dbReference type="InterPro" id="IPR014039">
    <property type="entry name" value="Transl_elong_EFTs/EF1B_dimer"/>
</dbReference>
<dbReference type="PANTHER" id="PTHR11741">
    <property type="entry name" value="ELONGATION FACTOR TS"/>
    <property type="match status" value="1"/>
</dbReference>
<dbReference type="SUPFAM" id="SSF54713">
    <property type="entry name" value="Elongation factor Ts (EF-Ts), dimerisation domain"/>
    <property type="match status" value="1"/>
</dbReference>
<comment type="subcellular location">
    <subcellularLocation>
        <location evidence="4">Mitochondrion</location>
    </subcellularLocation>
</comment>
<keyword evidence="4" id="KW-0496">Mitochondrion</keyword>
<dbReference type="HAMAP" id="MF_00050">
    <property type="entry name" value="EF_Ts"/>
    <property type="match status" value="1"/>
</dbReference>
<dbReference type="SUPFAM" id="SSF46934">
    <property type="entry name" value="UBA-like"/>
    <property type="match status" value="1"/>
</dbReference>
<dbReference type="GO" id="GO:0005739">
    <property type="term" value="C:mitochondrion"/>
    <property type="evidence" value="ECO:0007669"/>
    <property type="project" value="UniProtKB-SubCell"/>
</dbReference>
<dbReference type="PANTHER" id="PTHR11741:SF0">
    <property type="entry name" value="ELONGATION FACTOR TS, MITOCHONDRIAL"/>
    <property type="match status" value="1"/>
</dbReference>
<dbReference type="CDD" id="cd14275">
    <property type="entry name" value="UBA_EF-Ts"/>
    <property type="match status" value="1"/>
</dbReference>
<keyword evidence="2 4" id="KW-0251">Elongation factor</keyword>
<dbReference type="Proteomes" id="UP001301350">
    <property type="component" value="Unassembled WGS sequence"/>
</dbReference>
<evidence type="ECO:0000259" key="5">
    <source>
        <dbReference type="Pfam" id="PF00889"/>
    </source>
</evidence>
<protein>
    <recommendedName>
        <fullName evidence="4">Elongation factor Ts, mitochondrial</fullName>
        <shortName evidence="4">EF-Ts</shortName>
        <shortName evidence="4">EF-TsMt</shortName>
    </recommendedName>
</protein>
<gene>
    <name evidence="6" type="ORF">CDCA_CDCA11G3239</name>
</gene>
<keyword evidence="3 4" id="KW-0648">Protein biosynthesis</keyword>
<comment type="function">
    <text evidence="4">Associates with the EF-Tu.GDP complex and induces the exchange of GDP to GTP. It remains bound to the aminoacyl-tRNA.EF-Tu.GTP complex up to the GTP hydrolysis stage on the ribosome.</text>
</comment>
<evidence type="ECO:0000256" key="4">
    <source>
        <dbReference type="HAMAP-Rule" id="MF_03135"/>
    </source>
</evidence>
<dbReference type="Gene3D" id="1.10.8.10">
    <property type="entry name" value="DNA helicase RuvA subunit, C-terminal domain"/>
    <property type="match status" value="1"/>
</dbReference>
<feature type="domain" description="Translation elongation factor EFTs/EF1B dimerisation" evidence="5">
    <location>
        <begin position="79"/>
        <end position="278"/>
    </location>
</feature>
<dbReference type="Gene3D" id="1.10.286.20">
    <property type="match status" value="1"/>
</dbReference>
<dbReference type="InterPro" id="IPR036402">
    <property type="entry name" value="EF-Ts_dimer_sf"/>
</dbReference>
<evidence type="ECO:0000313" key="7">
    <source>
        <dbReference type="Proteomes" id="UP001301350"/>
    </source>
</evidence>
<evidence type="ECO:0000256" key="1">
    <source>
        <dbReference type="ARBA" id="ARBA00005532"/>
    </source>
</evidence>
<dbReference type="FunFam" id="1.10.8.10:FF:000001">
    <property type="entry name" value="Elongation factor Ts"/>
    <property type="match status" value="1"/>
</dbReference>
<organism evidence="6 7">
    <name type="scientific">Cyanidium caldarium</name>
    <name type="common">Red alga</name>
    <dbReference type="NCBI Taxonomy" id="2771"/>
    <lineage>
        <taxon>Eukaryota</taxon>
        <taxon>Rhodophyta</taxon>
        <taxon>Bangiophyceae</taxon>
        <taxon>Cyanidiales</taxon>
        <taxon>Cyanidiaceae</taxon>
        <taxon>Cyanidium</taxon>
    </lineage>
</organism>
<evidence type="ECO:0000256" key="3">
    <source>
        <dbReference type="ARBA" id="ARBA00022917"/>
    </source>
</evidence>